<dbReference type="PANTHER" id="PTHR21780:SF0">
    <property type="entry name" value="TRANSMEMBRANE PROTEIN 209"/>
    <property type="match status" value="1"/>
</dbReference>
<feature type="transmembrane region" description="Helical" evidence="2">
    <location>
        <begin position="76"/>
        <end position="95"/>
    </location>
</feature>
<feature type="region of interest" description="Disordered" evidence="1">
    <location>
        <begin position="324"/>
        <end position="352"/>
    </location>
</feature>
<keyword evidence="3" id="KW-0732">Signal</keyword>
<protein>
    <submittedName>
        <fullName evidence="4">Putative cytochrome</fullName>
    </submittedName>
</protein>
<dbReference type="GO" id="GO:0016020">
    <property type="term" value="C:membrane"/>
    <property type="evidence" value="ECO:0007669"/>
    <property type="project" value="TreeGrafter"/>
</dbReference>
<feature type="chain" id="PRO_5007542078" evidence="3">
    <location>
        <begin position="21"/>
        <end position="591"/>
    </location>
</feature>
<feature type="compositionally biased region" description="Polar residues" evidence="1">
    <location>
        <begin position="238"/>
        <end position="254"/>
    </location>
</feature>
<dbReference type="PANTHER" id="PTHR21780">
    <property type="entry name" value="TRANSMEMBRANE PROTEIN 209"/>
    <property type="match status" value="1"/>
</dbReference>
<sequence>MRRASCACVHLCTFPGAFLASVLFSTAGRVCVFNGLCVVARCPTQLTMKLSPKGDQTQVVNEILNRKTTMQTTKRALPWAALNCVFALLVYLDLGQGSVMRFLGGELAILYYLECFVGLVFGYNCLVHLIKYAWVHLYQKPVQVSTQQKKLFRILDTDTGFGLKTPPPAGAPEKRRDFLGNFVLPSASTPLSCSFPNSPLNASAASWTSASSGLGGNVSLSSSSWDYYANPAQRPPLDTTSGSDRSPSLTQATAGSLRWRHGSLGTRRSPNCSLLEWSVEDDRSLERFLAEHRESDHSSAFDSVGADMMSPPHGAADSVLPRAGHYQTATRSPQSAHGDDPDSTATFTGDSDWSKWSGDKQLDRWVENLRKWINQTILARLASEVDSVNSTLQRLGSSDLRVGEASQSTLRQVSLSKGPQVPTLAALLPYLDLSPNQEYLVQRIKELSKGGCMSGFRWNGGSSNYKGKPWGDYLPTDSAIVLHMFCTYLDSRLPPDPRFPDGKTFTSQFFSKAPDKPHTGKDTLCIHQSSLFPPHYKVVVGEAVWDLPKGRNNLFYALLLFLHHIKTKHGGMLGRISLGLSGVNLLWVVDG</sequence>
<accession>A0A147BEA4</accession>
<dbReference type="AlphaFoldDB" id="A0A147BEA4"/>
<reference evidence="4" key="1">
    <citation type="journal article" date="2018" name="PLoS Negl. Trop. Dis.">
        <title>Sialome diversity of ticks revealed by RNAseq of single tick salivary glands.</title>
        <authorList>
            <person name="Perner J."/>
            <person name="Kropackova S."/>
            <person name="Kopacek P."/>
            <person name="Ribeiro J.M."/>
        </authorList>
    </citation>
    <scope>NUCLEOTIDE SEQUENCE</scope>
    <source>
        <strain evidence="4">Siblings of single egg batch collected in Ceske Budejovice</strain>
        <tissue evidence="4">Salivary glands</tissue>
    </source>
</reference>
<feature type="transmembrane region" description="Helical" evidence="2">
    <location>
        <begin position="107"/>
        <end position="130"/>
    </location>
</feature>
<keyword evidence="2" id="KW-0472">Membrane</keyword>
<dbReference type="InterPro" id="IPR019176">
    <property type="entry name" value="Cytochrome_B561-rel"/>
</dbReference>
<proteinExistence type="predicted"/>
<keyword evidence="2" id="KW-0812">Transmembrane</keyword>
<name>A0A147BEA4_IXORI</name>
<keyword evidence="2" id="KW-1133">Transmembrane helix</keyword>
<dbReference type="EMBL" id="GEGO01006749">
    <property type="protein sequence ID" value="JAR88655.1"/>
    <property type="molecule type" value="Transcribed_RNA"/>
</dbReference>
<feature type="region of interest" description="Disordered" evidence="1">
    <location>
        <begin position="231"/>
        <end position="256"/>
    </location>
</feature>
<dbReference type="Pfam" id="PF09786">
    <property type="entry name" value="CytochromB561_N"/>
    <property type="match status" value="1"/>
</dbReference>
<evidence type="ECO:0000256" key="1">
    <source>
        <dbReference type="SAM" id="MobiDB-lite"/>
    </source>
</evidence>
<organism evidence="4">
    <name type="scientific">Ixodes ricinus</name>
    <name type="common">Common tick</name>
    <name type="synonym">Acarus ricinus</name>
    <dbReference type="NCBI Taxonomy" id="34613"/>
    <lineage>
        <taxon>Eukaryota</taxon>
        <taxon>Metazoa</taxon>
        <taxon>Ecdysozoa</taxon>
        <taxon>Arthropoda</taxon>
        <taxon>Chelicerata</taxon>
        <taxon>Arachnida</taxon>
        <taxon>Acari</taxon>
        <taxon>Parasitiformes</taxon>
        <taxon>Ixodida</taxon>
        <taxon>Ixodoidea</taxon>
        <taxon>Ixodidae</taxon>
        <taxon>Ixodinae</taxon>
        <taxon>Ixodes</taxon>
    </lineage>
</organism>
<evidence type="ECO:0000313" key="4">
    <source>
        <dbReference type="EMBL" id="JAR88655.1"/>
    </source>
</evidence>
<evidence type="ECO:0000256" key="2">
    <source>
        <dbReference type="SAM" id="Phobius"/>
    </source>
</evidence>
<feature type="signal peptide" evidence="3">
    <location>
        <begin position="1"/>
        <end position="20"/>
    </location>
</feature>
<evidence type="ECO:0000256" key="3">
    <source>
        <dbReference type="SAM" id="SignalP"/>
    </source>
</evidence>